<sequence length="82" mass="9019">MTDTVYVATNGAGGGARKLHTERDCPCLTSARNVVEKDRQLLEGHKELCRRCAGEQTTRNYESYIGKGHREALLDADPEVVG</sequence>
<reference evidence="1 2" key="1">
    <citation type="journal article" date="2019" name="Int. J. Syst. Evol. Microbiol.">
        <title>The Global Catalogue of Microorganisms (GCM) 10K type strain sequencing project: providing services to taxonomists for standard genome sequencing and annotation.</title>
        <authorList>
            <consortium name="The Broad Institute Genomics Platform"/>
            <consortium name="The Broad Institute Genome Sequencing Center for Infectious Disease"/>
            <person name="Wu L."/>
            <person name="Ma J."/>
        </authorList>
    </citation>
    <scope>NUCLEOTIDE SEQUENCE [LARGE SCALE GENOMIC DNA]</scope>
    <source>
        <strain evidence="1 2">JCM 10673</strain>
    </source>
</reference>
<comment type="caution">
    <text evidence="1">The sequence shown here is derived from an EMBL/GenBank/DDBJ whole genome shotgun (WGS) entry which is preliminary data.</text>
</comment>
<keyword evidence="2" id="KW-1185">Reference proteome</keyword>
<gene>
    <name evidence="1" type="ORF">GCM10009549_58300</name>
</gene>
<evidence type="ECO:0000313" key="1">
    <source>
        <dbReference type="EMBL" id="GAA0935066.1"/>
    </source>
</evidence>
<evidence type="ECO:0008006" key="3">
    <source>
        <dbReference type="Google" id="ProtNLM"/>
    </source>
</evidence>
<organism evidence="1 2">
    <name type="scientific">Streptomyces thermoalcalitolerans</name>
    <dbReference type="NCBI Taxonomy" id="65605"/>
    <lineage>
        <taxon>Bacteria</taxon>
        <taxon>Bacillati</taxon>
        <taxon>Actinomycetota</taxon>
        <taxon>Actinomycetes</taxon>
        <taxon>Kitasatosporales</taxon>
        <taxon>Streptomycetaceae</taxon>
        <taxon>Streptomyces</taxon>
    </lineage>
</organism>
<accession>A0ABN1PY90</accession>
<evidence type="ECO:0000313" key="2">
    <source>
        <dbReference type="Proteomes" id="UP001501005"/>
    </source>
</evidence>
<dbReference type="EMBL" id="BAAAHG010000170">
    <property type="protein sequence ID" value="GAA0935066.1"/>
    <property type="molecule type" value="Genomic_DNA"/>
</dbReference>
<name>A0ABN1PY90_9ACTN</name>
<protein>
    <recommendedName>
        <fullName evidence="3">HNH endonuclease</fullName>
    </recommendedName>
</protein>
<dbReference type="Proteomes" id="UP001501005">
    <property type="component" value="Unassembled WGS sequence"/>
</dbReference>
<proteinExistence type="predicted"/>